<evidence type="ECO:0000259" key="1">
    <source>
        <dbReference type="Pfam" id="PF03150"/>
    </source>
</evidence>
<keyword evidence="2" id="KW-0560">Oxidoreductase</keyword>
<proteinExistence type="predicted"/>
<dbReference type="InterPro" id="IPR036909">
    <property type="entry name" value="Cyt_c-like_dom_sf"/>
</dbReference>
<keyword evidence="2" id="KW-0575">Peroxidase</keyword>
<dbReference type="Pfam" id="PF03150">
    <property type="entry name" value="CCP_MauG"/>
    <property type="match status" value="1"/>
</dbReference>
<dbReference type="GO" id="GO:0004601">
    <property type="term" value="F:peroxidase activity"/>
    <property type="evidence" value="ECO:0007669"/>
    <property type="project" value="UniProtKB-KW"/>
</dbReference>
<organism evidence="2 3">
    <name type="scientific">Paraglaciecola aquimarina</name>
    <dbReference type="NCBI Taxonomy" id="1235557"/>
    <lineage>
        <taxon>Bacteria</taxon>
        <taxon>Pseudomonadati</taxon>
        <taxon>Pseudomonadota</taxon>
        <taxon>Gammaproteobacteria</taxon>
        <taxon>Alteromonadales</taxon>
        <taxon>Alteromonadaceae</taxon>
        <taxon>Paraglaciecola</taxon>
    </lineage>
</organism>
<gene>
    <name evidence="2" type="ORF">RS130_09075</name>
</gene>
<feature type="domain" description="Di-haem cytochrome c peroxidase" evidence="1">
    <location>
        <begin position="17"/>
        <end position="172"/>
    </location>
</feature>
<evidence type="ECO:0000313" key="3">
    <source>
        <dbReference type="Proteomes" id="UP001247805"/>
    </source>
</evidence>
<dbReference type="Gene3D" id="1.10.760.10">
    <property type="entry name" value="Cytochrome c-like domain"/>
    <property type="match status" value="1"/>
</dbReference>
<accession>A0ABU3SVR0</accession>
<dbReference type="InterPro" id="IPR004852">
    <property type="entry name" value="Di-haem_cyt_c_peroxidsae"/>
</dbReference>
<sequence>MSLPPVPYPNENRHSEAKRVLGKILFWDEQLSTDNSIACGSCHLPSRSGADSRIGLEPGFDNILNTDDDILGSQGVVFRNQFGQMQSHDIFKNNPQVTTRTAQGYFSGIWALSNFWDGRASSEFIDPQTKQIAILTGGALENQALGPLMSNVEMAKDGQTPEEVIAKLTQAQPLALASNLPADIQAVLTDETDYPQAIC</sequence>
<dbReference type="RefSeq" id="WP_316025692.1">
    <property type="nucleotide sequence ID" value="NZ_JAWDIO010000002.1"/>
</dbReference>
<name>A0ABU3SVR0_9ALTE</name>
<reference evidence="2 3" key="1">
    <citation type="submission" date="2023-10" db="EMBL/GenBank/DDBJ databases">
        <title>Glaciecola aquimarina strain GGW-M5 nov., isolated from a coastal seawater.</title>
        <authorList>
            <person name="Bayburt H."/>
            <person name="Kim J.M."/>
            <person name="Choi B.J."/>
            <person name="Jeon C.O."/>
        </authorList>
    </citation>
    <scope>NUCLEOTIDE SEQUENCE [LARGE SCALE GENOMIC DNA]</scope>
    <source>
        <strain evidence="2 3">KCTC 32108</strain>
    </source>
</reference>
<dbReference type="EMBL" id="JAWDIO010000002">
    <property type="protein sequence ID" value="MDU0354068.1"/>
    <property type="molecule type" value="Genomic_DNA"/>
</dbReference>
<evidence type="ECO:0000313" key="2">
    <source>
        <dbReference type="EMBL" id="MDU0354068.1"/>
    </source>
</evidence>
<dbReference type="Proteomes" id="UP001247805">
    <property type="component" value="Unassembled WGS sequence"/>
</dbReference>
<protein>
    <submittedName>
        <fullName evidence="2">Cytochrome-c peroxidase</fullName>
    </submittedName>
</protein>
<keyword evidence="3" id="KW-1185">Reference proteome</keyword>
<dbReference type="SUPFAM" id="SSF46626">
    <property type="entry name" value="Cytochrome c"/>
    <property type="match status" value="1"/>
</dbReference>
<comment type="caution">
    <text evidence="2">The sequence shown here is derived from an EMBL/GenBank/DDBJ whole genome shotgun (WGS) entry which is preliminary data.</text>
</comment>